<dbReference type="EMBL" id="AC136219">
    <property type="protein sequence ID" value="AAV31331.1"/>
    <property type="molecule type" value="Genomic_DNA"/>
</dbReference>
<dbReference type="Proteomes" id="UP000000763">
    <property type="component" value="Chromosome 5"/>
</dbReference>
<feature type="region of interest" description="Disordered" evidence="1">
    <location>
        <begin position="32"/>
        <end position="69"/>
    </location>
</feature>
<reference evidence="4" key="1">
    <citation type="journal article" date="2005" name="Nature">
        <title>The map-based sequence of the rice genome.</title>
        <authorList>
            <consortium name="International rice genome sequencing project (IRGSP)"/>
            <person name="Matsumoto T."/>
            <person name="Wu J."/>
            <person name="Kanamori H."/>
            <person name="Katayose Y."/>
            <person name="Fujisawa M."/>
            <person name="Namiki N."/>
            <person name="Mizuno H."/>
            <person name="Yamamoto K."/>
            <person name="Antonio B.A."/>
            <person name="Baba T."/>
            <person name="Sakata K."/>
            <person name="Nagamura Y."/>
            <person name="Aoki H."/>
            <person name="Arikawa K."/>
            <person name="Arita K."/>
            <person name="Bito T."/>
            <person name="Chiden Y."/>
            <person name="Fujitsuka N."/>
            <person name="Fukunaka R."/>
            <person name="Hamada M."/>
            <person name="Harada C."/>
            <person name="Hayashi A."/>
            <person name="Hijishita S."/>
            <person name="Honda M."/>
            <person name="Hosokawa S."/>
            <person name="Ichikawa Y."/>
            <person name="Idonuma A."/>
            <person name="Iijima M."/>
            <person name="Ikeda M."/>
            <person name="Ikeno M."/>
            <person name="Ito K."/>
            <person name="Ito S."/>
            <person name="Ito T."/>
            <person name="Ito Y."/>
            <person name="Ito Y."/>
            <person name="Iwabuchi A."/>
            <person name="Kamiya K."/>
            <person name="Karasawa W."/>
            <person name="Kurita K."/>
            <person name="Katagiri S."/>
            <person name="Kikuta A."/>
            <person name="Kobayashi H."/>
            <person name="Kobayashi N."/>
            <person name="Machita K."/>
            <person name="Maehara T."/>
            <person name="Masukawa M."/>
            <person name="Mizubayashi T."/>
            <person name="Mukai Y."/>
            <person name="Nagasaki H."/>
            <person name="Nagata Y."/>
            <person name="Naito S."/>
            <person name="Nakashima M."/>
            <person name="Nakama Y."/>
            <person name="Nakamichi Y."/>
            <person name="Nakamura M."/>
            <person name="Meguro A."/>
            <person name="Negishi M."/>
            <person name="Ohta I."/>
            <person name="Ohta T."/>
            <person name="Okamoto M."/>
            <person name="Ono N."/>
            <person name="Saji S."/>
            <person name="Sakaguchi M."/>
            <person name="Sakai K."/>
            <person name="Shibata M."/>
            <person name="Shimokawa T."/>
            <person name="Song J."/>
            <person name="Takazaki Y."/>
            <person name="Terasawa K."/>
            <person name="Tsugane M."/>
            <person name="Tsuji K."/>
            <person name="Ueda S."/>
            <person name="Waki K."/>
            <person name="Yamagata H."/>
            <person name="Yamamoto M."/>
            <person name="Yamamoto S."/>
            <person name="Yamane H."/>
            <person name="Yoshiki S."/>
            <person name="Yoshihara R."/>
            <person name="Yukawa K."/>
            <person name="Zhong H."/>
            <person name="Yano M."/>
            <person name="Yuan Q."/>
            <person name="Ouyang S."/>
            <person name="Liu J."/>
            <person name="Jones K.M."/>
            <person name="Gansberger K."/>
            <person name="Moffat K."/>
            <person name="Hill J."/>
            <person name="Bera J."/>
            <person name="Fadrosh D."/>
            <person name="Jin S."/>
            <person name="Johri S."/>
            <person name="Kim M."/>
            <person name="Overton L."/>
            <person name="Reardon M."/>
            <person name="Tsitrin T."/>
            <person name="Vuong H."/>
            <person name="Weaver B."/>
            <person name="Ciecko A."/>
            <person name="Tallon L."/>
            <person name="Jackson J."/>
            <person name="Pai G."/>
            <person name="Aken S.V."/>
            <person name="Utterback T."/>
            <person name="Reidmuller S."/>
            <person name="Feldblyum T."/>
            <person name="Hsiao J."/>
            <person name="Zismann V."/>
            <person name="Iobst S."/>
            <person name="de Vazeille A.R."/>
            <person name="Buell C.R."/>
            <person name="Ying K."/>
            <person name="Li Y."/>
            <person name="Lu T."/>
            <person name="Huang Y."/>
            <person name="Zhao Q."/>
            <person name="Feng Q."/>
            <person name="Zhang L."/>
            <person name="Zhu J."/>
            <person name="Weng Q."/>
            <person name="Mu J."/>
            <person name="Lu Y."/>
            <person name="Fan D."/>
            <person name="Liu Y."/>
            <person name="Guan J."/>
            <person name="Zhang Y."/>
            <person name="Yu S."/>
            <person name="Liu X."/>
            <person name="Zhang Y."/>
            <person name="Hong G."/>
            <person name="Han B."/>
            <person name="Choisne N."/>
            <person name="Demange N."/>
            <person name="Orjeda G."/>
            <person name="Samain S."/>
            <person name="Cattolico L."/>
            <person name="Pelletier E."/>
            <person name="Couloux A."/>
            <person name="Segurens B."/>
            <person name="Wincker P."/>
            <person name="D'Hont A."/>
            <person name="Scarpelli C."/>
            <person name="Weissenbach J."/>
            <person name="Salanoubat M."/>
            <person name="Quetier F."/>
            <person name="Yu Y."/>
            <person name="Kim H.R."/>
            <person name="Rambo T."/>
            <person name="Currie J."/>
            <person name="Collura K."/>
            <person name="Luo M."/>
            <person name="Yang T."/>
            <person name="Ammiraju J.S.S."/>
            <person name="Engler F."/>
            <person name="Soderlund C."/>
            <person name="Wing R.A."/>
            <person name="Palmer L.E."/>
            <person name="de la Bastide M."/>
            <person name="Spiegel L."/>
            <person name="Nascimento L."/>
            <person name="Zutavern T."/>
            <person name="O'Shaughnessy A."/>
            <person name="Dike S."/>
            <person name="Dedhia N."/>
            <person name="Preston R."/>
            <person name="Balija V."/>
            <person name="McCombie W.R."/>
            <person name="Chow T."/>
            <person name="Chen H."/>
            <person name="Chung M."/>
            <person name="Chen C."/>
            <person name="Shaw J."/>
            <person name="Wu H."/>
            <person name="Hsiao K."/>
            <person name="Chao Y."/>
            <person name="Chu M."/>
            <person name="Cheng C."/>
            <person name="Hour A."/>
            <person name="Lee P."/>
            <person name="Lin S."/>
            <person name="Lin Y."/>
            <person name="Liou J."/>
            <person name="Liu S."/>
            <person name="Hsing Y."/>
            <person name="Raghuvanshi S."/>
            <person name="Mohanty A."/>
            <person name="Bharti A.K."/>
            <person name="Gaur A."/>
            <person name="Gupta V."/>
            <person name="Kumar D."/>
            <person name="Ravi V."/>
            <person name="Vij S."/>
            <person name="Kapur A."/>
            <person name="Khurana P."/>
            <person name="Khurana P."/>
            <person name="Khurana J.P."/>
            <person name="Tyagi A.K."/>
            <person name="Gaikwad K."/>
            <person name="Singh A."/>
            <person name="Dalal V."/>
            <person name="Srivastava S."/>
            <person name="Dixit A."/>
            <person name="Pal A.K."/>
            <person name="Ghazi I.A."/>
            <person name="Yadav M."/>
            <person name="Pandit A."/>
            <person name="Bhargava A."/>
            <person name="Sureshbabu K."/>
            <person name="Batra K."/>
            <person name="Sharma T.R."/>
            <person name="Mohapatra T."/>
            <person name="Singh N.K."/>
            <person name="Messing J."/>
            <person name="Nelson A.B."/>
            <person name="Fuks G."/>
            <person name="Kavchok S."/>
            <person name="Keizer G."/>
            <person name="Linton E."/>
            <person name="Llaca V."/>
            <person name="Song R."/>
            <person name="Tanyolac B."/>
            <person name="Young S."/>
            <person name="Ho-Il K."/>
            <person name="Hahn J.H."/>
            <person name="Sangsakoo G."/>
            <person name="Vanavichit A."/>
            <person name="de Mattos Luiz.A.T."/>
            <person name="Zimmer P.D."/>
            <person name="Malone G."/>
            <person name="Dellagostin O."/>
            <person name="de Oliveira A.C."/>
            <person name="Bevan M."/>
            <person name="Bancroft I."/>
            <person name="Minx P."/>
            <person name="Cordum H."/>
            <person name="Wilson R."/>
            <person name="Cheng Z."/>
            <person name="Jin W."/>
            <person name="Jiang J."/>
            <person name="Leong S.A."/>
            <person name="Iwama H."/>
            <person name="Gojobori T."/>
            <person name="Itoh T."/>
            <person name="Niimura Y."/>
            <person name="Fujii Y."/>
            <person name="Habara T."/>
            <person name="Sakai H."/>
            <person name="Sato Y."/>
            <person name="Wilson G."/>
            <person name="Kumar K."/>
            <person name="McCouch S."/>
            <person name="Juretic N."/>
            <person name="Hoen D."/>
            <person name="Wright S."/>
            <person name="Bruskiewich R."/>
            <person name="Bureau T."/>
            <person name="Miyao A."/>
            <person name="Hirochika H."/>
            <person name="Nishikawa T."/>
            <person name="Kadowaki K."/>
            <person name="Sugiura M."/>
            <person name="Burr B."/>
            <person name="Sasaki T."/>
        </authorList>
    </citation>
    <scope>NUCLEOTIDE SEQUENCE [LARGE SCALE GENOMIC DNA]</scope>
    <source>
        <strain evidence="4">cv. Nipponbare</strain>
    </source>
</reference>
<feature type="compositionally biased region" description="Low complexity" evidence="1">
    <location>
        <begin position="254"/>
        <end position="268"/>
    </location>
</feature>
<name>Q60E71_ORYSJ</name>
<evidence type="ECO:0000313" key="4">
    <source>
        <dbReference type="Proteomes" id="UP000000763"/>
    </source>
</evidence>
<feature type="region of interest" description="Disordered" evidence="1">
    <location>
        <begin position="244"/>
        <end position="268"/>
    </location>
</feature>
<accession>Q60E71</accession>
<organism evidence="3 4">
    <name type="scientific">Oryza sativa subsp. japonica</name>
    <name type="common">Rice</name>
    <dbReference type="NCBI Taxonomy" id="39947"/>
    <lineage>
        <taxon>Eukaryota</taxon>
        <taxon>Viridiplantae</taxon>
        <taxon>Streptophyta</taxon>
        <taxon>Embryophyta</taxon>
        <taxon>Tracheophyta</taxon>
        <taxon>Spermatophyta</taxon>
        <taxon>Magnoliopsida</taxon>
        <taxon>Liliopsida</taxon>
        <taxon>Poales</taxon>
        <taxon>Poaceae</taxon>
        <taxon>BOP clade</taxon>
        <taxon>Oryzoideae</taxon>
        <taxon>Oryzeae</taxon>
        <taxon>Oryzinae</taxon>
        <taxon>Oryza</taxon>
        <taxon>Oryza sativa</taxon>
    </lineage>
</organism>
<dbReference type="PANTHER" id="PTHR36384">
    <property type="entry name" value="SAWADEE PROTEIN"/>
    <property type="match status" value="1"/>
</dbReference>
<gene>
    <name evidence="3" type="primary">OSJNBa0073E05.5</name>
</gene>
<dbReference type="HOGENOM" id="CLU_105623_0_0_1"/>
<evidence type="ECO:0000256" key="1">
    <source>
        <dbReference type="SAM" id="MobiDB-lite"/>
    </source>
</evidence>
<evidence type="ECO:0000313" key="3">
    <source>
        <dbReference type="EMBL" id="AAV31331.1"/>
    </source>
</evidence>
<feature type="domain" description="SAWADEE" evidence="2">
    <location>
        <begin position="64"/>
        <end position="160"/>
    </location>
</feature>
<proteinExistence type="predicted"/>
<sequence>MDSTGGILALAVSSPKHPISAVTTETIASVYTHRAASMPPPRKKRKAPAPAGPPPPPRRPPSPSRLEFRSPADGAWYEARVAVQGGALRVMYELFTEEQDEWYDPLDAAALRARFRAPSTPLDDARCRDLRPGDPLCVACALAGGVELKFFDAVLESVRTAPALLLLPPAGCSSRETPAKTQVSPAAHETVDGEERCACRFSVRWAEGPLAGAMAEVGVEQVCCVRSTTPVRDPVLAEFLDGVVSKSPGDDGEGSATAASRSSGAVAP</sequence>
<evidence type="ECO:0000259" key="2">
    <source>
        <dbReference type="Pfam" id="PF16719"/>
    </source>
</evidence>
<reference evidence="4" key="2">
    <citation type="journal article" date="2008" name="Nucleic Acids Res.">
        <title>The rice annotation project database (RAP-DB): 2008 update.</title>
        <authorList>
            <consortium name="The rice annotation project (RAP)"/>
        </authorList>
    </citation>
    <scope>GENOME REANNOTATION</scope>
    <source>
        <strain evidence="4">cv. Nipponbare</strain>
    </source>
</reference>
<dbReference type="PANTHER" id="PTHR36384:SF1">
    <property type="entry name" value="SAWADEE PROTEIN"/>
    <property type="match status" value="1"/>
</dbReference>
<feature type="compositionally biased region" description="Pro residues" evidence="1">
    <location>
        <begin position="50"/>
        <end position="63"/>
    </location>
</feature>
<dbReference type="Pfam" id="PF16719">
    <property type="entry name" value="SAWADEE"/>
    <property type="match status" value="1"/>
</dbReference>
<dbReference type="GO" id="GO:0003682">
    <property type="term" value="F:chromatin binding"/>
    <property type="evidence" value="ECO:0007669"/>
    <property type="project" value="InterPro"/>
</dbReference>
<protein>
    <recommendedName>
        <fullName evidence="2">SAWADEE domain-containing protein</fullName>
    </recommendedName>
</protein>
<dbReference type="AlphaFoldDB" id="Q60E71"/>
<dbReference type="InterPro" id="IPR032001">
    <property type="entry name" value="SAWADEE_dom"/>
</dbReference>